<feature type="signal peptide" evidence="2">
    <location>
        <begin position="1"/>
        <end position="19"/>
    </location>
</feature>
<dbReference type="Gene3D" id="2.60.40.10">
    <property type="entry name" value="Immunoglobulins"/>
    <property type="match status" value="1"/>
</dbReference>
<dbReference type="OrthoDB" id="1401747at2"/>
<dbReference type="AlphaFoldDB" id="A0A368ZFI9"/>
<keyword evidence="1 2" id="KW-0732">Signal</keyword>
<evidence type="ECO:0000259" key="3">
    <source>
        <dbReference type="PROSITE" id="PS50853"/>
    </source>
</evidence>
<evidence type="ECO:0000313" key="4">
    <source>
        <dbReference type="EMBL" id="RCW90887.1"/>
    </source>
</evidence>
<dbReference type="InterPro" id="IPR013783">
    <property type="entry name" value="Ig-like_fold"/>
</dbReference>
<dbReference type="InterPro" id="IPR003961">
    <property type="entry name" value="FN3_dom"/>
</dbReference>
<dbReference type="Pfam" id="PF18962">
    <property type="entry name" value="Por_Secre_tail"/>
    <property type="match status" value="1"/>
</dbReference>
<protein>
    <submittedName>
        <fullName evidence="4">Putative secreted protein (Por secretion system target)</fullName>
    </submittedName>
</protein>
<dbReference type="NCBIfam" id="TIGR04183">
    <property type="entry name" value="Por_Secre_tail"/>
    <property type="match status" value="1"/>
</dbReference>
<dbReference type="Proteomes" id="UP000253436">
    <property type="component" value="Unassembled WGS sequence"/>
</dbReference>
<dbReference type="EMBL" id="QPJO01000004">
    <property type="protein sequence ID" value="RCW90887.1"/>
    <property type="molecule type" value="Genomic_DNA"/>
</dbReference>
<feature type="domain" description="Fibronectin type-III" evidence="3">
    <location>
        <begin position="140"/>
        <end position="235"/>
    </location>
</feature>
<keyword evidence="5" id="KW-1185">Reference proteome</keyword>
<accession>A0A368ZFI9</accession>
<proteinExistence type="predicted"/>
<gene>
    <name evidence="4" type="ORF">DFQ08_104287</name>
</gene>
<feature type="chain" id="PRO_5016587127" evidence="2">
    <location>
        <begin position="20"/>
        <end position="557"/>
    </location>
</feature>
<dbReference type="PROSITE" id="PS50853">
    <property type="entry name" value="FN3"/>
    <property type="match status" value="1"/>
</dbReference>
<dbReference type="InterPro" id="IPR036116">
    <property type="entry name" value="FN3_sf"/>
</dbReference>
<dbReference type="CDD" id="cd00063">
    <property type="entry name" value="FN3"/>
    <property type="match status" value="1"/>
</dbReference>
<dbReference type="Pfam" id="PF00041">
    <property type="entry name" value="fn3"/>
    <property type="match status" value="1"/>
</dbReference>
<dbReference type="InterPro" id="IPR026444">
    <property type="entry name" value="Secre_tail"/>
</dbReference>
<dbReference type="SUPFAM" id="SSF49265">
    <property type="entry name" value="Fibronectin type III"/>
    <property type="match status" value="1"/>
</dbReference>
<reference evidence="4 5" key="1">
    <citation type="submission" date="2018-07" db="EMBL/GenBank/DDBJ databases">
        <title>Genomic Encyclopedia of Type Strains, Phase III (KMG-III): the genomes of soil and plant-associated and newly described type strains.</title>
        <authorList>
            <person name="Whitman W."/>
        </authorList>
    </citation>
    <scope>NUCLEOTIDE SEQUENCE [LARGE SCALE GENOMIC DNA]</scope>
    <source>
        <strain evidence="4 5">CECT 7958</strain>
    </source>
</reference>
<sequence length="557" mass="60245">MKKITLSLMALCLGSVAWAQCTSGIPYEGAALENNGTIEQQSICNFSGEYSETTGIIDGDTYTFFSDIETDFLTITSSDGSVIYGYGITPVTLTINTIPDVNDQAVNVYYHINEYCSTDIYTCRRTSVRNDTVAEGACLSPLEVELSNIEDVSAELSWEPNGISVINYTVEVYLVGESASNSNTPVFANANVEGESLLLTGLSALTEYDVYINANCGGATTMSGLTSLNFTTTASCESTSNLALENVMSNSVVVSYTPGTGNSTFLVEIYLEGESAALGNTPVYSNASVTETSEYVANLVEETAYDAFVTGFCDGVATDLVGPESFTTLITPPTNNDCYNAEIIVQETEISDEDAATPTLSTIENALPSGVPAEVCQGFEGDANDDVWFSFVALTENVTINYDLTFDGVAVLYTGTCDNLTYVTCADDYGNSETINATDLTVGETYYTRVYQYNTASTVGKTFEIKIWSSDENLSTTDFENETAFTYYPNPVAQSLTLDAKHTIEQVVMYNMLGQEVLSRTPQTLMSRIDMDQLPSGTYFVKVTIANTTETIRVIKK</sequence>
<evidence type="ECO:0000256" key="2">
    <source>
        <dbReference type="SAM" id="SignalP"/>
    </source>
</evidence>
<organism evidence="4 5">
    <name type="scientific">Winogradskyella arenosi</name>
    <dbReference type="NCBI Taxonomy" id="533325"/>
    <lineage>
        <taxon>Bacteria</taxon>
        <taxon>Pseudomonadati</taxon>
        <taxon>Bacteroidota</taxon>
        <taxon>Flavobacteriia</taxon>
        <taxon>Flavobacteriales</taxon>
        <taxon>Flavobacteriaceae</taxon>
        <taxon>Winogradskyella</taxon>
    </lineage>
</organism>
<evidence type="ECO:0000313" key="5">
    <source>
        <dbReference type="Proteomes" id="UP000253436"/>
    </source>
</evidence>
<evidence type="ECO:0000256" key="1">
    <source>
        <dbReference type="ARBA" id="ARBA00022729"/>
    </source>
</evidence>
<comment type="caution">
    <text evidence="4">The sequence shown here is derived from an EMBL/GenBank/DDBJ whole genome shotgun (WGS) entry which is preliminary data.</text>
</comment>
<name>A0A368ZFI9_9FLAO</name>
<dbReference type="RefSeq" id="WP_114310448.1">
    <property type="nucleotide sequence ID" value="NZ_QPJO01000004.1"/>
</dbReference>